<dbReference type="InterPro" id="IPR011055">
    <property type="entry name" value="Dup_hybrid_motif"/>
</dbReference>
<dbReference type="InterPro" id="IPR016047">
    <property type="entry name" value="M23ase_b-sheet_dom"/>
</dbReference>
<dbReference type="EMBL" id="BAABCN010000002">
    <property type="protein sequence ID" value="GAA3869389.1"/>
    <property type="molecule type" value="Genomic_DNA"/>
</dbReference>
<protein>
    <recommendedName>
        <fullName evidence="3">M23ase beta-sheet core domain-containing protein</fullName>
    </recommendedName>
</protein>
<keyword evidence="1 2" id="KW-0732">Signal</keyword>
<dbReference type="PANTHER" id="PTHR21666:SF289">
    <property type="entry name" value="L-ALA--D-GLU ENDOPEPTIDASE"/>
    <property type="match status" value="1"/>
</dbReference>
<dbReference type="CDD" id="cd12797">
    <property type="entry name" value="M23_peptidase"/>
    <property type="match status" value="1"/>
</dbReference>
<accession>A0ABP7K8M2</accession>
<reference evidence="5" key="1">
    <citation type="journal article" date="2019" name="Int. J. Syst. Evol. Microbiol.">
        <title>The Global Catalogue of Microorganisms (GCM) 10K type strain sequencing project: providing services to taxonomists for standard genome sequencing and annotation.</title>
        <authorList>
            <consortium name="The Broad Institute Genomics Platform"/>
            <consortium name="The Broad Institute Genome Sequencing Center for Infectious Disease"/>
            <person name="Wu L."/>
            <person name="Ma J."/>
        </authorList>
    </citation>
    <scope>NUCLEOTIDE SEQUENCE [LARGE SCALE GENOMIC DNA]</scope>
    <source>
        <strain evidence="5">JCM 17021</strain>
    </source>
</reference>
<dbReference type="Pfam" id="PF01551">
    <property type="entry name" value="Peptidase_M23"/>
    <property type="match status" value="1"/>
</dbReference>
<dbReference type="SUPFAM" id="SSF51261">
    <property type="entry name" value="Duplicated hybrid motif"/>
    <property type="match status" value="1"/>
</dbReference>
<evidence type="ECO:0000313" key="5">
    <source>
        <dbReference type="Proteomes" id="UP001501803"/>
    </source>
</evidence>
<sequence>MTRFAVIVILVPLGAGVAAGAPLAREPVGTELRAPPVYAPPVYAPPVYSPPVYSPHFVRLDMTDDWEWPRGLPIEVSGPFIAPLTPYATGHRGIDLAAAPGTAVLAPFDGTISYAGVVVDRPVIAIDHAGDLRSSFEPVEATVAVGDRVSTGQQIGTVTVGGHCSPGCFHFGVRLHGQYLSPLVLLGGVPRAVLLPRVPK</sequence>
<dbReference type="InterPro" id="IPR050570">
    <property type="entry name" value="Cell_wall_metabolism_enzyme"/>
</dbReference>
<evidence type="ECO:0000313" key="4">
    <source>
        <dbReference type="EMBL" id="GAA3869389.1"/>
    </source>
</evidence>
<dbReference type="PANTHER" id="PTHR21666">
    <property type="entry name" value="PEPTIDASE-RELATED"/>
    <property type="match status" value="1"/>
</dbReference>
<proteinExistence type="predicted"/>
<keyword evidence="5" id="KW-1185">Reference proteome</keyword>
<dbReference type="Gene3D" id="2.70.70.10">
    <property type="entry name" value="Glucose Permease (Domain IIA)"/>
    <property type="match status" value="1"/>
</dbReference>
<evidence type="ECO:0000256" key="1">
    <source>
        <dbReference type="ARBA" id="ARBA00022729"/>
    </source>
</evidence>
<evidence type="ECO:0000259" key="3">
    <source>
        <dbReference type="Pfam" id="PF01551"/>
    </source>
</evidence>
<name>A0ABP7K8M2_9MICO</name>
<feature type="signal peptide" evidence="2">
    <location>
        <begin position="1"/>
        <end position="20"/>
    </location>
</feature>
<feature type="domain" description="M23ase beta-sheet core" evidence="3">
    <location>
        <begin position="90"/>
        <end position="182"/>
    </location>
</feature>
<feature type="chain" id="PRO_5047005014" description="M23ase beta-sheet core domain-containing protein" evidence="2">
    <location>
        <begin position="21"/>
        <end position="200"/>
    </location>
</feature>
<comment type="caution">
    <text evidence="4">The sequence shown here is derived from an EMBL/GenBank/DDBJ whole genome shotgun (WGS) entry which is preliminary data.</text>
</comment>
<evidence type="ECO:0000256" key="2">
    <source>
        <dbReference type="SAM" id="SignalP"/>
    </source>
</evidence>
<gene>
    <name evidence="4" type="ORF">GCM10022381_10870</name>
</gene>
<dbReference type="Proteomes" id="UP001501803">
    <property type="component" value="Unassembled WGS sequence"/>
</dbReference>
<organism evidence="4 5">
    <name type="scientific">Leifsonia kafniensis</name>
    <dbReference type="NCBI Taxonomy" id="475957"/>
    <lineage>
        <taxon>Bacteria</taxon>
        <taxon>Bacillati</taxon>
        <taxon>Actinomycetota</taxon>
        <taxon>Actinomycetes</taxon>
        <taxon>Micrococcales</taxon>
        <taxon>Microbacteriaceae</taxon>
        <taxon>Leifsonia</taxon>
    </lineage>
</organism>